<dbReference type="InterPro" id="IPR037401">
    <property type="entry name" value="SnoaL-like"/>
</dbReference>
<evidence type="ECO:0000259" key="1">
    <source>
        <dbReference type="Pfam" id="PF12680"/>
    </source>
</evidence>
<sequence length="144" mass="15999">MRNYLCLLSMLVFAGCVQPGGKISLANANVHVVKELYEAFNAHDWTKAADCYADTAIFLAPGGSTDTLLQTRQQTIAGYQALQKTFPDIRHEVKEVYGERNHIIVEFIAEATGSDGSKWQRPMCSVFTVKEGKIKCDHTYSGNH</sequence>
<name>A0ABT3ILI7_9BACT</name>
<protein>
    <submittedName>
        <fullName evidence="2">Nuclear transport factor 2 family protein</fullName>
    </submittedName>
</protein>
<comment type="caution">
    <text evidence="2">The sequence shown here is derived from an EMBL/GenBank/DDBJ whole genome shotgun (WGS) entry which is preliminary data.</text>
</comment>
<dbReference type="Pfam" id="PF12680">
    <property type="entry name" value="SnoaL_2"/>
    <property type="match status" value="1"/>
</dbReference>
<feature type="domain" description="SnoaL-like" evidence="1">
    <location>
        <begin position="33"/>
        <end position="135"/>
    </location>
</feature>
<accession>A0ABT3ILI7</accession>
<gene>
    <name evidence="2" type="ORF">OL497_12875</name>
</gene>
<reference evidence="2 3" key="1">
    <citation type="submission" date="2022-10" db="EMBL/GenBank/DDBJ databases">
        <title>Chitinophaga nivalis PC15 sp. nov., isolated from Pyeongchang county, South Korea.</title>
        <authorList>
            <person name="Trinh H.N."/>
        </authorList>
    </citation>
    <scope>NUCLEOTIDE SEQUENCE [LARGE SCALE GENOMIC DNA]</scope>
    <source>
        <strain evidence="2 3">PC14</strain>
    </source>
</reference>
<dbReference type="Gene3D" id="3.10.450.50">
    <property type="match status" value="1"/>
</dbReference>
<organism evidence="2 3">
    <name type="scientific">Chitinophaga nivalis</name>
    <dbReference type="NCBI Taxonomy" id="2991709"/>
    <lineage>
        <taxon>Bacteria</taxon>
        <taxon>Pseudomonadati</taxon>
        <taxon>Bacteroidota</taxon>
        <taxon>Chitinophagia</taxon>
        <taxon>Chitinophagales</taxon>
        <taxon>Chitinophagaceae</taxon>
        <taxon>Chitinophaga</taxon>
    </lineage>
</organism>
<dbReference type="Proteomes" id="UP001207742">
    <property type="component" value="Unassembled WGS sequence"/>
</dbReference>
<dbReference type="EMBL" id="JAPDNS010000001">
    <property type="protein sequence ID" value="MCW3484798.1"/>
    <property type="molecule type" value="Genomic_DNA"/>
</dbReference>
<dbReference type="SUPFAM" id="SSF54427">
    <property type="entry name" value="NTF2-like"/>
    <property type="match status" value="1"/>
</dbReference>
<dbReference type="CDD" id="cd00531">
    <property type="entry name" value="NTF2_like"/>
    <property type="match status" value="1"/>
</dbReference>
<dbReference type="InterPro" id="IPR032710">
    <property type="entry name" value="NTF2-like_dom_sf"/>
</dbReference>
<proteinExistence type="predicted"/>
<dbReference type="PROSITE" id="PS51257">
    <property type="entry name" value="PROKAR_LIPOPROTEIN"/>
    <property type="match status" value="1"/>
</dbReference>
<keyword evidence="3" id="KW-1185">Reference proteome</keyword>
<dbReference type="RefSeq" id="WP_264730681.1">
    <property type="nucleotide sequence ID" value="NZ_JAPDNR010000001.1"/>
</dbReference>
<evidence type="ECO:0000313" key="2">
    <source>
        <dbReference type="EMBL" id="MCW3484798.1"/>
    </source>
</evidence>
<evidence type="ECO:0000313" key="3">
    <source>
        <dbReference type="Proteomes" id="UP001207742"/>
    </source>
</evidence>